<organism evidence="1 2">
    <name type="scientific">Candidatus Gottesmanbacteria bacterium GW2011_GWB1_49_7</name>
    <dbReference type="NCBI Taxonomy" id="1618448"/>
    <lineage>
        <taxon>Bacteria</taxon>
        <taxon>Candidatus Gottesmaniibacteriota</taxon>
    </lineage>
</organism>
<reference evidence="1 2" key="1">
    <citation type="journal article" date="2015" name="Nature">
        <title>rRNA introns, odd ribosomes, and small enigmatic genomes across a large radiation of phyla.</title>
        <authorList>
            <person name="Brown C.T."/>
            <person name="Hug L.A."/>
            <person name="Thomas B.C."/>
            <person name="Sharon I."/>
            <person name="Castelle C.J."/>
            <person name="Singh A."/>
            <person name="Wilkins M.J."/>
            <person name="Williams K.H."/>
            <person name="Banfield J.F."/>
        </authorList>
    </citation>
    <scope>NUCLEOTIDE SEQUENCE [LARGE SCALE GENOMIC DNA]</scope>
</reference>
<accession>A0A0G1W311</accession>
<protein>
    <submittedName>
        <fullName evidence="1">Uncharacterized protein</fullName>
    </submittedName>
</protein>
<proteinExistence type="predicted"/>
<name>A0A0G1W311_9BACT</name>
<evidence type="ECO:0000313" key="2">
    <source>
        <dbReference type="Proteomes" id="UP000034588"/>
    </source>
</evidence>
<sequence>MYTLETLPITVHYPWMEKEVLTKRANLTNESKSYSDENGIRRWHFNRRVIPYWVFKEAFCVCPDTQRETYERETQEFLESYRRNQPSEPSDEERFEALAAHGSGVQLVNVFTGRVWVT</sequence>
<dbReference type="EMBL" id="LCQD01000006">
    <property type="protein sequence ID" value="KKW12980.1"/>
    <property type="molecule type" value="Genomic_DNA"/>
</dbReference>
<dbReference type="AlphaFoldDB" id="A0A0G1W311"/>
<dbReference type="Proteomes" id="UP000034588">
    <property type="component" value="Unassembled WGS sequence"/>
</dbReference>
<evidence type="ECO:0000313" key="1">
    <source>
        <dbReference type="EMBL" id="KKW12980.1"/>
    </source>
</evidence>
<comment type="caution">
    <text evidence="1">The sequence shown here is derived from an EMBL/GenBank/DDBJ whole genome shotgun (WGS) entry which is preliminary data.</text>
</comment>
<gene>
    <name evidence="1" type="ORF">UY48_C0006G0033</name>
</gene>